<dbReference type="InterPro" id="IPR006015">
    <property type="entry name" value="Universal_stress_UspA"/>
</dbReference>
<dbReference type="PANTHER" id="PTHR46268">
    <property type="entry name" value="STRESS RESPONSE PROTEIN NHAX"/>
    <property type="match status" value="1"/>
</dbReference>
<sequence>MSGRILAAVDGSGEADAAAGVAAEISAATGSELHVAFALPTDPIAPFPFTREEWAAQNDRARRAARQFVDEKAAELEAAGVTLKDAHLVLGEPQKEIVRLGEELDAGLVVVGSRGLGGLARALTGSVSEAVVRHAHCPVLVVRERGRGRGTGGEEVGEKSGTMPVGG</sequence>
<reference evidence="4 5" key="1">
    <citation type="submission" date="2019-10" db="EMBL/GenBank/DDBJ databases">
        <title>Rubrobacter sp nov SCSIO 52090 isolated from a deep-sea sediment in the South China Sea.</title>
        <authorList>
            <person name="Chen R.W."/>
        </authorList>
    </citation>
    <scope>NUCLEOTIDE SEQUENCE [LARGE SCALE GENOMIC DNA]</scope>
    <source>
        <strain evidence="4 5">SCSIO 52909</strain>
    </source>
</reference>
<evidence type="ECO:0000313" key="4">
    <source>
        <dbReference type="EMBL" id="QIN85298.1"/>
    </source>
</evidence>
<evidence type="ECO:0000256" key="2">
    <source>
        <dbReference type="SAM" id="MobiDB-lite"/>
    </source>
</evidence>
<dbReference type="InterPro" id="IPR014729">
    <property type="entry name" value="Rossmann-like_a/b/a_fold"/>
</dbReference>
<dbReference type="PRINTS" id="PR01438">
    <property type="entry name" value="UNVRSLSTRESS"/>
</dbReference>
<dbReference type="AlphaFoldDB" id="A0A6G8QFS0"/>
<dbReference type="PANTHER" id="PTHR46268:SF15">
    <property type="entry name" value="UNIVERSAL STRESS PROTEIN HP_0031"/>
    <property type="match status" value="1"/>
</dbReference>
<dbReference type="Proteomes" id="UP000501452">
    <property type="component" value="Chromosome"/>
</dbReference>
<dbReference type="Pfam" id="PF00582">
    <property type="entry name" value="Usp"/>
    <property type="match status" value="1"/>
</dbReference>
<name>A0A6G8QFS0_9ACTN</name>
<protein>
    <submittedName>
        <fullName evidence="4">Universal stress protein</fullName>
    </submittedName>
</protein>
<feature type="domain" description="UspA" evidence="3">
    <location>
        <begin position="1"/>
        <end position="143"/>
    </location>
</feature>
<accession>A0A6G8QFS0</accession>
<evidence type="ECO:0000313" key="5">
    <source>
        <dbReference type="Proteomes" id="UP000501452"/>
    </source>
</evidence>
<comment type="similarity">
    <text evidence="1">Belongs to the universal stress protein A family.</text>
</comment>
<evidence type="ECO:0000259" key="3">
    <source>
        <dbReference type="Pfam" id="PF00582"/>
    </source>
</evidence>
<organism evidence="4 5">
    <name type="scientific">Rubrobacter tropicus</name>
    <dbReference type="NCBI Taxonomy" id="2653851"/>
    <lineage>
        <taxon>Bacteria</taxon>
        <taxon>Bacillati</taxon>
        <taxon>Actinomycetota</taxon>
        <taxon>Rubrobacteria</taxon>
        <taxon>Rubrobacterales</taxon>
        <taxon>Rubrobacteraceae</taxon>
        <taxon>Rubrobacter</taxon>
    </lineage>
</organism>
<dbReference type="InterPro" id="IPR006016">
    <property type="entry name" value="UspA"/>
</dbReference>
<dbReference type="Gene3D" id="3.40.50.620">
    <property type="entry name" value="HUPs"/>
    <property type="match status" value="1"/>
</dbReference>
<feature type="region of interest" description="Disordered" evidence="2">
    <location>
        <begin position="146"/>
        <end position="167"/>
    </location>
</feature>
<dbReference type="SUPFAM" id="SSF52402">
    <property type="entry name" value="Adenine nucleotide alpha hydrolases-like"/>
    <property type="match status" value="1"/>
</dbReference>
<keyword evidence="5" id="KW-1185">Reference proteome</keyword>
<dbReference type="CDD" id="cd00293">
    <property type="entry name" value="USP-like"/>
    <property type="match status" value="1"/>
</dbReference>
<dbReference type="KEGG" id="rub:GBA63_20420"/>
<dbReference type="EMBL" id="CP045119">
    <property type="protein sequence ID" value="QIN85298.1"/>
    <property type="molecule type" value="Genomic_DNA"/>
</dbReference>
<gene>
    <name evidence="4" type="ORF">GBA63_20420</name>
</gene>
<proteinExistence type="inferred from homology"/>
<evidence type="ECO:0000256" key="1">
    <source>
        <dbReference type="ARBA" id="ARBA00008791"/>
    </source>
</evidence>